<dbReference type="EMBL" id="JH668780">
    <property type="protein sequence ID" value="KAG6461821.1"/>
    <property type="molecule type" value="Genomic_DNA"/>
</dbReference>
<comment type="similarity">
    <text evidence="1 3">Belongs to the short-chain dehydrogenases/reductases (SDR) family.</text>
</comment>
<dbReference type="OrthoDB" id="417891at2759"/>
<dbReference type="SUPFAM" id="SSF51735">
    <property type="entry name" value="NAD(P)-binding Rossmann-fold domains"/>
    <property type="match status" value="1"/>
</dbReference>
<keyword evidence="6" id="KW-1185">Reference proteome</keyword>
<dbReference type="PANTHER" id="PTHR44229:SF8">
    <property type="entry name" value="ALCOHOL DEHYDROGENASE-RELATED"/>
    <property type="match status" value="1"/>
</dbReference>
<feature type="signal peptide" evidence="4">
    <location>
        <begin position="1"/>
        <end position="16"/>
    </location>
</feature>
<evidence type="ECO:0000313" key="6">
    <source>
        <dbReference type="Proteomes" id="UP000791440"/>
    </source>
</evidence>
<gene>
    <name evidence="5" type="ORF">O3G_MSEX012875</name>
</gene>
<keyword evidence="4" id="KW-0732">Signal</keyword>
<feature type="chain" id="PRO_5037494911" evidence="4">
    <location>
        <begin position="17"/>
        <end position="278"/>
    </location>
</feature>
<dbReference type="InterPro" id="IPR036291">
    <property type="entry name" value="NAD(P)-bd_dom_sf"/>
</dbReference>
<evidence type="ECO:0000256" key="3">
    <source>
        <dbReference type="RuleBase" id="RU000363"/>
    </source>
</evidence>
<reference evidence="5" key="2">
    <citation type="submission" date="2020-12" db="EMBL/GenBank/DDBJ databases">
        <authorList>
            <person name="Kanost M."/>
        </authorList>
    </citation>
    <scope>NUCLEOTIDE SEQUENCE</scope>
</reference>
<dbReference type="InterPro" id="IPR002347">
    <property type="entry name" value="SDR_fam"/>
</dbReference>
<dbReference type="GO" id="GO:0016616">
    <property type="term" value="F:oxidoreductase activity, acting on the CH-OH group of donors, NAD or NADP as acceptor"/>
    <property type="evidence" value="ECO:0007669"/>
    <property type="project" value="TreeGrafter"/>
</dbReference>
<proteinExistence type="inferred from homology"/>
<dbReference type="Pfam" id="PF00106">
    <property type="entry name" value="adh_short"/>
    <property type="match status" value="1"/>
</dbReference>
<organism evidence="5 6">
    <name type="scientific">Manduca sexta</name>
    <name type="common">Tobacco hawkmoth</name>
    <name type="synonym">Tobacco hornworm</name>
    <dbReference type="NCBI Taxonomy" id="7130"/>
    <lineage>
        <taxon>Eukaryota</taxon>
        <taxon>Metazoa</taxon>
        <taxon>Ecdysozoa</taxon>
        <taxon>Arthropoda</taxon>
        <taxon>Hexapoda</taxon>
        <taxon>Insecta</taxon>
        <taxon>Pterygota</taxon>
        <taxon>Neoptera</taxon>
        <taxon>Endopterygota</taxon>
        <taxon>Lepidoptera</taxon>
        <taxon>Glossata</taxon>
        <taxon>Ditrysia</taxon>
        <taxon>Bombycoidea</taxon>
        <taxon>Sphingidae</taxon>
        <taxon>Sphinginae</taxon>
        <taxon>Sphingini</taxon>
        <taxon>Manduca</taxon>
    </lineage>
</organism>
<dbReference type="GO" id="GO:0005737">
    <property type="term" value="C:cytoplasm"/>
    <property type="evidence" value="ECO:0007669"/>
    <property type="project" value="TreeGrafter"/>
</dbReference>
<dbReference type="Proteomes" id="UP000791440">
    <property type="component" value="Unassembled WGS sequence"/>
</dbReference>
<name>A0A921ZPZ1_MANSE</name>
<evidence type="ECO:0000313" key="5">
    <source>
        <dbReference type="EMBL" id="KAG6461821.1"/>
    </source>
</evidence>
<accession>A0A921ZPZ1</accession>
<comment type="caution">
    <text evidence="5">The sequence shown here is derived from an EMBL/GenBank/DDBJ whole genome shotgun (WGS) entry which is preliminary data.</text>
</comment>
<keyword evidence="2" id="KW-0560">Oxidoreductase</keyword>
<dbReference type="PRINTS" id="PR00080">
    <property type="entry name" value="SDRFAMILY"/>
</dbReference>
<reference evidence="5" key="1">
    <citation type="journal article" date="2016" name="Insect Biochem. Mol. Biol.">
        <title>Multifaceted biological insights from a draft genome sequence of the tobacco hornworm moth, Manduca sexta.</title>
        <authorList>
            <person name="Kanost M.R."/>
            <person name="Arrese E.L."/>
            <person name="Cao X."/>
            <person name="Chen Y.R."/>
            <person name="Chellapilla S."/>
            <person name="Goldsmith M.R."/>
            <person name="Grosse-Wilde E."/>
            <person name="Heckel D.G."/>
            <person name="Herndon N."/>
            <person name="Jiang H."/>
            <person name="Papanicolaou A."/>
            <person name="Qu J."/>
            <person name="Soulages J.L."/>
            <person name="Vogel H."/>
            <person name="Walters J."/>
            <person name="Waterhouse R.M."/>
            <person name="Ahn S.J."/>
            <person name="Almeida F.C."/>
            <person name="An C."/>
            <person name="Aqrawi P."/>
            <person name="Bretschneider A."/>
            <person name="Bryant W.B."/>
            <person name="Bucks S."/>
            <person name="Chao H."/>
            <person name="Chevignon G."/>
            <person name="Christen J.M."/>
            <person name="Clarke D.F."/>
            <person name="Dittmer N.T."/>
            <person name="Ferguson L.C.F."/>
            <person name="Garavelou S."/>
            <person name="Gordon K.H.J."/>
            <person name="Gunaratna R.T."/>
            <person name="Han Y."/>
            <person name="Hauser F."/>
            <person name="He Y."/>
            <person name="Heidel-Fischer H."/>
            <person name="Hirsh A."/>
            <person name="Hu Y."/>
            <person name="Jiang H."/>
            <person name="Kalra D."/>
            <person name="Klinner C."/>
            <person name="Konig C."/>
            <person name="Kovar C."/>
            <person name="Kroll A.R."/>
            <person name="Kuwar S.S."/>
            <person name="Lee S.L."/>
            <person name="Lehman R."/>
            <person name="Li K."/>
            <person name="Li Z."/>
            <person name="Liang H."/>
            <person name="Lovelace S."/>
            <person name="Lu Z."/>
            <person name="Mansfield J.H."/>
            <person name="McCulloch K.J."/>
            <person name="Mathew T."/>
            <person name="Morton B."/>
            <person name="Muzny D.M."/>
            <person name="Neunemann D."/>
            <person name="Ongeri F."/>
            <person name="Pauchet Y."/>
            <person name="Pu L.L."/>
            <person name="Pyrousis I."/>
            <person name="Rao X.J."/>
            <person name="Redding A."/>
            <person name="Roesel C."/>
            <person name="Sanchez-Gracia A."/>
            <person name="Schaack S."/>
            <person name="Shukla A."/>
            <person name="Tetreau G."/>
            <person name="Wang Y."/>
            <person name="Xiong G.H."/>
            <person name="Traut W."/>
            <person name="Walsh T.K."/>
            <person name="Worley K.C."/>
            <person name="Wu D."/>
            <person name="Wu W."/>
            <person name="Wu Y.Q."/>
            <person name="Zhang X."/>
            <person name="Zou Z."/>
            <person name="Zucker H."/>
            <person name="Briscoe A.D."/>
            <person name="Burmester T."/>
            <person name="Clem R.J."/>
            <person name="Feyereisen R."/>
            <person name="Grimmelikhuijzen C.J.P."/>
            <person name="Hamodrakas S.J."/>
            <person name="Hansson B.S."/>
            <person name="Huguet E."/>
            <person name="Jermiin L.S."/>
            <person name="Lan Q."/>
            <person name="Lehman H.K."/>
            <person name="Lorenzen M."/>
            <person name="Merzendorfer H."/>
            <person name="Michalopoulos I."/>
            <person name="Morton D.B."/>
            <person name="Muthukrishnan S."/>
            <person name="Oakeshott J.G."/>
            <person name="Palmer W."/>
            <person name="Park Y."/>
            <person name="Passarelli A.L."/>
            <person name="Rozas J."/>
            <person name="Schwartz L.M."/>
            <person name="Smith W."/>
            <person name="Southgate A."/>
            <person name="Vilcinskas A."/>
            <person name="Vogt R."/>
            <person name="Wang P."/>
            <person name="Werren J."/>
            <person name="Yu X.Q."/>
            <person name="Zhou J.J."/>
            <person name="Brown S.J."/>
            <person name="Scherer S.E."/>
            <person name="Richards S."/>
            <person name="Blissard G.W."/>
        </authorList>
    </citation>
    <scope>NUCLEOTIDE SEQUENCE</scope>
</reference>
<dbReference type="PANTHER" id="PTHR44229">
    <property type="entry name" value="15-HYDROXYPROSTAGLANDIN DEHYDROGENASE [NAD(+)]"/>
    <property type="match status" value="1"/>
</dbReference>
<evidence type="ECO:0000256" key="1">
    <source>
        <dbReference type="ARBA" id="ARBA00006484"/>
    </source>
</evidence>
<evidence type="ECO:0000256" key="4">
    <source>
        <dbReference type="SAM" id="SignalP"/>
    </source>
</evidence>
<dbReference type="Gene3D" id="3.40.50.720">
    <property type="entry name" value="NAD(P)-binding Rossmann-like Domain"/>
    <property type="match status" value="1"/>
</dbReference>
<dbReference type="PRINTS" id="PR00081">
    <property type="entry name" value="GDHRDH"/>
</dbReference>
<sequence length="278" mass="30858">MYVLGVILCLAVTSQAEPENDLNGKVAVVTGGAKGIGYAIADNYLKNGAKAVVVVDKKLPEGLNAEENLKFLYGEDKVFFIHGDVTTDLDKVWHIIFKKFDYVDILVNNAGILDESDPVGTIYTNTLAPMLWSEKFFEFMRKDKGGKGGTIMNVASVVSYFRNPFFWYYKTSKFALLGHTLGLGHEFNYQKSGVRVYAISPGFTYTDMTDQQMVIDEQLDVFTKFREVLPWQTADVVGQASVTLYKTGKTGVGYTIEGGELSVSPYSLMITADELHNL</sequence>
<evidence type="ECO:0000256" key="2">
    <source>
        <dbReference type="ARBA" id="ARBA00023002"/>
    </source>
</evidence>
<protein>
    <submittedName>
        <fullName evidence="5">Uncharacterized protein</fullName>
    </submittedName>
</protein>
<dbReference type="AlphaFoldDB" id="A0A921ZPZ1"/>